<gene>
    <name evidence="1" type="ORF">G2W53_033043</name>
</gene>
<keyword evidence="2" id="KW-1185">Reference proteome</keyword>
<name>A0A834SZC1_9FABA</name>
<proteinExistence type="predicted"/>
<dbReference type="PANTHER" id="PTHR35046">
    <property type="entry name" value="ZINC KNUCKLE (CCHC-TYPE) FAMILY PROTEIN"/>
    <property type="match status" value="1"/>
</dbReference>
<dbReference type="AlphaFoldDB" id="A0A834SZC1"/>
<evidence type="ECO:0000313" key="2">
    <source>
        <dbReference type="Proteomes" id="UP000634136"/>
    </source>
</evidence>
<protein>
    <submittedName>
        <fullName evidence="1">Putative mitochondrial protein</fullName>
    </submittedName>
</protein>
<evidence type="ECO:0000313" key="1">
    <source>
        <dbReference type="EMBL" id="KAF7812067.1"/>
    </source>
</evidence>
<sequence length="296" mass="33984">MSHGDTKFARIGVLLAATTDKQKTTRLLWRNSPSGKTRGNKLKHLADVRGRQDMPKIHQVDPRNQFLDKRQYAMQNYQENIINLPSQPPRVEYIVAGPAISTVREFAANHQLGNQNYNQLPHVPQDIYPIVWGNQIKSTDHDNMYNMNDIQCVRFSRMKLVGPAKKYWQTVQRNLERLGQPQIEWVTVTRFVNGLLPQIQRELRDLASGSLNVMRCLLSNPMPYDSWRRTSIFHTFMKYGNKVCKLVIDGGNSRNVVSTSGVARLGLITEPHPEPFRVAWVDKTSLPVTQQCRVPI</sequence>
<organism evidence="1 2">
    <name type="scientific">Senna tora</name>
    <dbReference type="NCBI Taxonomy" id="362788"/>
    <lineage>
        <taxon>Eukaryota</taxon>
        <taxon>Viridiplantae</taxon>
        <taxon>Streptophyta</taxon>
        <taxon>Embryophyta</taxon>
        <taxon>Tracheophyta</taxon>
        <taxon>Spermatophyta</taxon>
        <taxon>Magnoliopsida</taxon>
        <taxon>eudicotyledons</taxon>
        <taxon>Gunneridae</taxon>
        <taxon>Pentapetalae</taxon>
        <taxon>rosids</taxon>
        <taxon>fabids</taxon>
        <taxon>Fabales</taxon>
        <taxon>Fabaceae</taxon>
        <taxon>Caesalpinioideae</taxon>
        <taxon>Cassia clade</taxon>
        <taxon>Senna</taxon>
    </lineage>
</organism>
<comment type="caution">
    <text evidence="1">The sequence shown here is derived from an EMBL/GenBank/DDBJ whole genome shotgun (WGS) entry which is preliminary data.</text>
</comment>
<reference evidence="1" key="1">
    <citation type="submission" date="2020-09" db="EMBL/GenBank/DDBJ databases">
        <title>Genome-Enabled Discovery of Anthraquinone Biosynthesis in Senna tora.</title>
        <authorList>
            <person name="Kang S.-H."/>
            <person name="Pandey R.P."/>
            <person name="Lee C.-M."/>
            <person name="Sim J.-S."/>
            <person name="Jeong J.-T."/>
            <person name="Choi B.-S."/>
            <person name="Jung M."/>
            <person name="Ginzburg D."/>
            <person name="Zhao K."/>
            <person name="Won S.Y."/>
            <person name="Oh T.-J."/>
            <person name="Yu Y."/>
            <person name="Kim N.-H."/>
            <person name="Lee O.R."/>
            <person name="Lee T.-H."/>
            <person name="Bashyal P."/>
            <person name="Kim T.-S."/>
            <person name="Lee W.-H."/>
            <person name="Kawkins C."/>
            <person name="Kim C.-K."/>
            <person name="Kim J.S."/>
            <person name="Ahn B.O."/>
            <person name="Rhee S.Y."/>
            <person name="Sohng J.K."/>
        </authorList>
    </citation>
    <scope>NUCLEOTIDE SEQUENCE</scope>
    <source>
        <tissue evidence="1">Leaf</tissue>
    </source>
</reference>
<dbReference type="OrthoDB" id="1934635at2759"/>
<dbReference type="Proteomes" id="UP000634136">
    <property type="component" value="Unassembled WGS sequence"/>
</dbReference>
<accession>A0A834SZC1</accession>
<dbReference type="EMBL" id="JAAIUW010000010">
    <property type="protein sequence ID" value="KAF7812067.1"/>
    <property type="molecule type" value="Genomic_DNA"/>
</dbReference>
<dbReference type="PANTHER" id="PTHR35046:SF9">
    <property type="entry name" value="RNA-DIRECTED DNA POLYMERASE"/>
    <property type="match status" value="1"/>
</dbReference>